<dbReference type="Proteomes" id="UP000028481">
    <property type="component" value="Chromosome"/>
</dbReference>
<dbReference type="Gene3D" id="3.30.70.60">
    <property type="match status" value="1"/>
</dbReference>
<evidence type="ECO:0000256" key="1">
    <source>
        <dbReference type="SAM" id="Phobius"/>
    </source>
</evidence>
<accession>A0A075WYG0</accession>
<dbReference type="InterPro" id="IPR014717">
    <property type="entry name" value="Transl_elong_EF1B/ribsomal_bS6"/>
</dbReference>
<organism evidence="2 3">
    <name type="scientific">Thermodesulfobacterium commune DSM 2178</name>
    <dbReference type="NCBI Taxonomy" id="289377"/>
    <lineage>
        <taxon>Bacteria</taxon>
        <taxon>Pseudomonadati</taxon>
        <taxon>Thermodesulfobacteriota</taxon>
        <taxon>Thermodesulfobacteria</taxon>
        <taxon>Thermodesulfobacteriales</taxon>
        <taxon>Thermodesulfobacteriaceae</taxon>
        <taxon>Thermodesulfobacterium</taxon>
    </lineage>
</organism>
<dbReference type="RefSeq" id="WP_038060049.1">
    <property type="nucleotide sequence ID" value="NZ_CP008796.1"/>
</dbReference>
<dbReference type="PANTHER" id="PTHR39555">
    <property type="entry name" value="FIMBRIAL ASSEMBLY PROTEIN PILO-LIKE PROTEIN-RELATED"/>
    <property type="match status" value="1"/>
</dbReference>
<dbReference type="GO" id="GO:0043107">
    <property type="term" value="P:type IV pilus-dependent motility"/>
    <property type="evidence" value="ECO:0007669"/>
    <property type="project" value="InterPro"/>
</dbReference>
<dbReference type="eggNOG" id="COG3167">
    <property type="taxonomic scope" value="Bacteria"/>
</dbReference>
<dbReference type="PaxDb" id="289377-HL41_01700"/>
<proteinExistence type="predicted"/>
<dbReference type="HOGENOM" id="CLU_102444_0_0_0"/>
<dbReference type="KEGG" id="tcm:HL41_01700"/>
<dbReference type="Pfam" id="PF04350">
    <property type="entry name" value="PilO"/>
    <property type="match status" value="1"/>
</dbReference>
<evidence type="ECO:0008006" key="4">
    <source>
        <dbReference type="Google" id="ProtNLM"/>
    </source>
</evidence>
<evidence type="ECO:0000313" key="2">
    <source>
        <dbReference type="EMBL" id="AIH03637.1"/>
    </source>
</evidence>
<dbReference type="GO" id="GO:0043683">
    <property type="term" value="P:type IV pilus assembly"/>
    <property type="evidence" value="ECO:0007669"/>
    <property type="project" value="InterPro"/>
</dbReference>
<dbReference type="OrthoDB" id="5502253at2"/>
<dbReference type="PANTHER" id="PTHR39555:SF1">
    <property type="entry name" value="TYPE IV PILUS INNER MEMBRANE COMPONENT PILO"/>
    <property type="match status" value="1"/>
</dbReference>
<name>A0A075WYG0_9BACT</name>
<dbReference type="STRING" id="289377.HL41_01700"/>
<evidence type="ECO:0000313" key="3">
    <source>
        <dbReference type="Proteomes" id="UP000028481"/>
    </source>
</evidence>
<gene>
    <name evidence="2" type="ORF">HL41_01700</name>
</gene>
<keyword evidence="1" id="KW-0472">Membrane</keyword>
<dbReference type="AlphaFoldDB" id="A0A075WYG0"/>
<sequence>MKALIERLKAWDEVTPKRTKILLLLVLVIGPLALFYQFYYQPSKETINVLKEDVKKLDLEIVKYSQVVNKLEFLNKQMAARKEFLEVVKTIFPDEKEIPVILKKIAELAKKNNLDLALFKPEKEELKDYYKIIPITVELVGDFSNMINFLNEIQKLPRLVVINELEFKVKDKRLTLGLNLSTFQYTGKPLETKENKEKK</sequence>
<feature type="transmembrane region" description="Helical" evidence="1">
    <location>
        <begin position="21"/>
        <end position="40"/>
    </location>
</feature>
<protein>
    <recommendedName>
        <fullName evidence="4">Pilus assembly protein PilO</fullName>
    </recommendedName>
</protein>
<keyword evidence="1" id="KW-1133">Transmembrane helix</keyword>
<keyword evidence="1" id="KW-0812">Transmembrane</keyword>
<reference evidence="2 3" key="1">
    <citation type="journal article" date="2015" name="Genome Announc.">
        <title>Genome Sequence of a Sulfate-Reducing Thermophilic Bacterium, Thermodesulfobacterium commune DSM 2178T (Phylum Thermodesulfobacteria).</title>
        <authorList>
            <person name="Bhatnagar S."/>
            <person name="Badger J.H."/>
            <person name="Madupu R."/>
            <person name="Khouri H.M."/>
            <person name="O'Connor E.M."/>
            <person name="Robb F.T."/>
            <person name="Ward N.L."/>
            <person name="Eisen J.A."/>
        </authorList>
    </citation>
    <scope>NUCLEOTIDE SEQUENCE [LARGE SCALE GENOMIC DNA]</scope>
    <source>
        <strain evidence="2 3">DSM 2178</strain>
    </source>
</reference>
<keyword evidence="3" id="KW-1185">Reference proteome</keyword>
<dbReference type="EMBL" id="CP008796">
    <property type="protein sequence ID" value="AIH03637.1"/>
    <property type="molecule type" value="Genomic_DNA"/>
</dbReference>
<dbReference type="InterPro" id="IPR007445">
    <property type="entry name" value="PilO"/>
</dbReference>